<keyword evidence="3" id="KW-1185">Reference proteome</keyword>
<organism evidence="2 3">
    <name type="scientific">Facklamia lactis</name>
    <dbReference type="NCBI Taxonomy" id="2749967"/>
    <lineage>
        <taxon>Bacteria</taxon>
        <taxon>Bacillati</taxon>
        <taxon>Bacillota</taxon>
        <taxon>Bacilli</taxon>
        <taxon>Lactobacillales</taxon>
        <taxon>Aerococcaceae</taxon>
        <taxon>Facklamia</taxon>
    </lineage>
</organism>
<dbReference type="SUPFAM" id="SSF56436">
    <property type="entry name" value="C-type lectin-like"/>
    <property type="match status" value="1"/>
</dbReference>
<proteinExistence type="predicted"/>
<dbReference type="PANTHER" id="PTHR23150">
    <property type="entry name" value="SULFATASE MODIFYING FACTOR 1, 2"/>
    <property type="match status" value="1"/>
</dbReference>
<dbReference type="InterPro" id="IPR042095">
    <property type="entry name" value="SUMF_sf"/>
</dbReference>
<dbReference type="RefSeq" id="WP_197113640.1">
    <property type="nucleotide sequence ID" value="NZ_JACBXQ010000001.1"/>
</dbReference>
<dbReference type="InterPro" id="IPR051043">
    <property type="entry name" value="Sulfatase_Mod_Factor_Kinase"/>
</dbReference>
<dbReference type="PANTHER" id="PTHR23150:SF19">
    <property type="entry name" value="FORMYLGLYCINE-GENERATING ENZYME"/>
    <property type="match status" value="1"/>
</dbReference>
<evidence type="ECO:0000313" key="3">
    <source>
        <dbReference type="Proteomes" id="UP000721415"/>
    </source>
</evidence>
<dbReference type="Gene3D" id="3.90.1580.10">
    <property type="entry name" value="paralog of FGE (formylglycine-generating enzyme)"/>
    <property type="match status" value="1"/>
</dbReference>
<dbReference type="InterPro" id="IPR016187">
    <property type="entry name" value="CTDL_fold"/>
</dbReference>
<gene>
    <name evidence="2" type="ORF">HZY91_00795</name>
</gene>
<dbReference type="EMBL" id="JACBXQ010000001">
    <property type="protein sequence ID" value="MBG9985427.1"/>
    <property type="molecule type" value="Genomic_DNA"/>
</dbReference>
<comment type="caution">
    <text evidence="2">The sequence shown here is derived from an EMBL/GenBank/DDBJ whole genome shotgun (WGS) entry which is preliminary data.</text>
</comment>
<dbReference type="Proteomes" id="UP000721415">
    <property type="component" value="Unassembled WGS sequence"/>
</dbReference>
<evidence type="ECO:0000259" key="1">
    <source>
        <dbReference type="Pfam" id="PF03781"/>
    </source>
</evidence>
<protein>
    <submittedName>
        <fullName evidence="2">Formylglycine-generating enzyme family protein</fullName>
    </submittedName>
</protein>
<dbReference type="InterPro" id="IPR005532">
    <property type="entry name" value="SUMF_dom"/>
</dbReference>
<name>A0ABS0LN86_9LACT</name>
<feature type="domain" description="Sulfatase-modifying factor enzyme-like" evidence="1">
    <location>
        <begin position="2"/>
        <end position="288"/>
    </location>
</feature>
<dbReference type="Pfam" id="PF03781">
    <property type="entry name" value="FGE-sulfatase"/>
    <property type="match status" value="1"/>
</dbReference>
<reference evidence="2 3" key="1">
    <citation type="submission" date="2020-07" db="EMBL/GenBank/DDBJ databases">
        <title>Facklamia lactis sp. nov., isolated from raw milk.</title>
        <authorList>
            <person name="Doll E.V."/>
            <person name="Huptas C."/>
            <person name="Staib L."/>
            <person name="Wenning M."/>
            <person name="Scherer S."/>
        </authorList>
    </citation>
    <scope>NUCLEOTIDE SEQUENCE [LARGE SCALE GENOMIC DNA]</scope>
    <source>
        <strain evidence="2 3">DSM 111018</strain>
    </source>
</reference>
<evidence type="ECO:0000313" key="2">
    <source>
        <dbReference type="EMBL" id="MBG9985427.1"/>
    </source>
</evidence>
<sequence>MTSDWIMISAGHFIMGSDEQEGFKTDKEGKAIEVSIDHSFEICNHTVTNQEFLDFYLATAYITDAEKEGSSLVFSSLLDPKVKQKSIPLNHANWWYLVEDANWRKPYGPDSKIENILDHPVVHISRNDAIEYCLWKNYRLPSEAEWEYAARGGLEGKKYPWGNELTPEGKHFANIWQGSFPDKNTLEDGYLATAPAISFPPNHFGLYNMSGNVWEWCSNPERIDLTTFNQQTGSEIWKEHCKYSQEPYALKGGSFLCHHSYCNRYRVAGRNGNTANSSTCHTGFRCVKDITEAKND</sequence>
<accession>A0ABS0LN86</accession>